<feature type="transmembrane region" description="Helical" evidence="6">
    <location>
        <begin position="41"/>
        <end position="65"/>
    </location>
</feature>
<evidence type="ECO:0000256" key="6">
    <source>
        <dbReference type="SAM" id="Phobius"/>
    </source>
</evidence>
<protein>
    <recommendedName>
        <fullName evidence="7">Lipopolysaccharide assembly protein A domain-containing protein</fullName>
    </recommendedName>
</protein>
<proteinExistence type="predicted"/>
<gene>
    <name evidence="8" type="ordered locus">Tgr7_1545</name>
</gene>
<evidence type="ECO:0000256" key="4">
    <source>
        <dbReference type="ARBA" id="ARBA00023136"/>
    </source>
</evidence>
<name>B8GRS5_THISH</name>
<evidence type="ECO:0000256" key="5">
    <source>
        <dbReference type="SAM" id="Coils"/>
    </source>
</evidence>
<dbReference type="Pfam" id="PF06305">
    <property type="entry name" value="LapA_dom"/>
    <property type="match status" value="1"/>
</dbReference>
<dbReference type="Proteomes" id="UP000002383">
    <property type="component" value="Chromosome"/>
</dbReference>
<keyword evidence="2 6" id="KW-0812">Transmembrane</keyword>
<keyword evidence="1" id="KW-1003">Cell membrane</keyword>
<dbReference type="KEGG" id="tgr:Tgr7_1545"/>
<dbReference type="GO" id="GO:0005886">
    <property type="term" value="C:plasma membrane"/>
    <property type="evidence" value="ECO:0007669"/>
    <property type="project" value="InterPro"/>
</dbReference>
<evidence type="ECO:0000256" key="3">
    <source>
        <dbReference type="ARBA" id="ARBA00022989"/>
    </source>
</evidence>
<dbReference type="STRING" id="396588.Tgr7_1545"/>
<dbReference type="RefSeq" id="WP_012638112.1">
    <property type="nucleotide sequence ID" value="NC_011901.1"/>
</dbReference>
<dbReference type="HOGENOM" id="CLU_160072_5_1_6"/>
<keyword evidence="3 6" id="KW-1133">Transmembrane helix</keyword>
<dbReference type="eggNOG" id="COG5416">
    <property type="taxonomic scope" value="Bacteria"/>
</dbReference>
<dbReference type="AlphaFoldDB" id="B8GRS5"/>
<dbReference type="OrthoDB" id="5785306at2"/>
<dbReference type="InterPro" id="IPR010445">
    <property type="entry name" value="LapA_dom"/>
</dbReference>
<keyword evidence="9" id="KW-1185">Reference proteome</keyword>
<organism evidence="8 9">
    <name type="scientific">Thioalkalivibrio sulfidiphilus (strain HL-EbGR7)</name>
    <dbReference type="NCBI Taxonomy" id="396588"/>
    <lineage>
        <taxon>Bacteria</taxon>
        <taxon>Pseudomonadati</taxon>
        <taxon>Pseudomonadota</taxon>
        <taxon>Gammaproteobacteria</taxon>
        <taxon>Chromatiales</taxon>
        <taxon>Ectothiorhodospiraceae</taxon>
        <taxon>Thioalkalivibrio</taxon>
    </lineage>
</organism>
<feature type="domain" description="Lipopolysaccharide assembly protein A" evidence="7">
    <location>
        <begin position="24"/>
        <end position="86"/>
    </location>
</feature>
<reference evidence="8 9" key="1">
    <citation type="journal article" date="2011" name="Stand. Genomic Sci.">
        <title>Complete genome sequence of 'Thioalkalivibrio sulfidophilus' HL-EbGr7.</title>
        <authorList>
            <person name="Muyzer G."/>
            <person name="Sorokin D.Y."/>
            <person name="Mavromatis K."/>
            <person name="Lapidus A."/>
            <person name="Clum A."/>
            <person name="Ivanova N."/>
            <person name="Pati A."/>
            <person name="d'Haeseleer P."/>
            <person name="Woyke T."/>
            <person name="Kyrpides N.C."/>
        </authorList>
    </citation>
    <scope>NUCLEOTIDE SEQUENCE [LARGE SCALE GENOMIC DNA]</scope>
    <source>
        <strain evidence="8 9">HL-EbGR7</strain>
    </source>
</reference>
<sequence precursor="true">MRKLILLLALALAVLIGATFSLLNAGSVAVNLYLGEVQLPLSILIFLSILIGAILGAFACTGFILRHLNDNRKLRKRIRLAEEELNQLRKIPIKDAY</sequence>
<evidence type="ECO:0000313" key="9">
    <source>
        <dbReference type="Proteomes" id="UP000002383"/>
    </source>
</evidence>
<feature type="coiled-coil region" evidence="5">
    <location>
        <begin position="64"/>
        <end position="91"/>
    </location>
</feature>
<evidence type="ECO:0000259" key="7">
    <source>
        <dbReference type="Pfam" id="PF06305"/>
    </source>
</evidence>
<keyword evidence="5" id="KW-0175">Coiled coil</keyword>
<accession>B8GRS5</accession>
<keyword evidence="4 6" id="KW-0472">Membrane</keyword>
<evidence type="ECO:0000313" key="8">
    <source>
        <dbReference type="EMBL" id="ACL72629.1"/>
    </source>
</evidence>
<dbReference type="EMBL" id="CP001339">
    <property type="protein sequence ID" value="ACL72629.1"/>
    <property type="molecule type" value="Genomic_DNA"/>
</dbReference>
<evidence type="ECO:0000256" key="1">
    <source>
        <dbReference type="ARBA" id="ARBA00022475"/>
    </source>
</evidence>
<evidence type="ECO:0000256" key="2">
    <source>
        <dbReference type="ARBA" id="ARBA00022692"/>
    </source>
</evidence>